<evidence type="ECO:0000313" key="1">
    <source>
        <dbReference type="EMBL" id="QTE22397.1"/>
    </source>
</evidence>
<dbReference type="Proteomes" id="UP000663920">
    <property type="component" value="Chromosome"/>
</dbReference>
<evidence type="ECO:0000313" key="2">
    <source>
        <dbReference type="Proteomes" id="UP000663920"/>
    </source>
</evidence>
<keyword evidence="2" id="KW-1185">Reference proteome</keyword>
<accession>A0A975H6G1</accession>
<protein>
    <submittedName>
        <fullName evidence="1">Uncharacterized protein</fullName>
    </submittedName>
</protein>
<dbReference type="AlphaFoldDB" id="A0A975H6G1"/>
<dbReference type="KEGG" id="pcea:J3359_16590"/>
<dbReference type="RefSeq" id="WP_208078199.1">
    <property type="nucleotide sequence ID" value="NZ_CP071869.1"/>
</dbReference>
<reference evidence="1 2" key="1">
    <citation type="submission" date="2021-03" db="EMBL/GenBank/DDBJ databases">
        <title>Complete genome of Polaribacter_sp.SM13.</title>
        <authorList>
            <person name="Jeong S.W."/>
            <person name="Bae J.W."/>
        </authorList>
    </citation>
    <scope>NUCLEOTIDE SEQUENCE [LARGE SCALE GENOMIC DNA]</scope>
    <source>
        <strain evidence="1 2">SM13</strain>
    </source>
</reference>
<sequence>MNCKITFPSTDVHSEIYFLRKITSVHIEKSWKRLTDIAVITLPRKNASVKNQNGTDFSFFGVYKLIRKGDPVIIELGYNGVLNKEFIGYVTEVIDGVPLVIKCEDEMYHLKRTPVNIALPKITLEKLLKTILPKYEIEALEIEIPPVRFPKTTVAQVLEYLKTEYSLYSYMKARTLVCGKIYADDFEVETVNLHLEKNIVNEDLNYTTKEDILIRINAVSKLSNGNTVKVIVGDKNGVEKQLSYYGIEVEAELEKLAILDLKKYKVNKFTGSITCFGSPKIEHGMKVQLQSEVYPDRVGLYYVESTVIDYSESGFRRKVNLGEKVVT</sequence>
<proteinExistence type="predicted"/>
<organism evidence="1 2">
    <name type="scientific">Polaribacter cellanae</name>
    <dbReference type="NCBI Taxonomy" id="2818493"/>
    <lineage>
        <taxon>Bacteria</taxon>
        <taxon>Pseudomonadati</taxon>
        <taxon>Bacteroidota</taxon>
        <taxon>Flavobacteriia</taxon>
        <taxon>Flavobacteriales</taxon>
        <taxon>Flavobacteriaceae</taxon>
    </lineage>
</organism>
<name>A0A975H6G1_9FLAO</name>
<dbReference type="EMBL" id="CP071869">
    <property type="protein sequence ID" value="QTE22397.1"/>
    <property type="molecule type" value="Genomic_DNA"/>
</dbReference>
<gene>
    <name evidence="1" type="ORF">J3359_16590</name>
</gene>